<sequence length="18" mass="2017">PYDGFFKLLNKSVSSSVE</sequence>
<keyword evidence="2" id="KW-1185">Reference proteome</keyword>
<evidence type="ECO:0000313" key="1">
    <source>
        <dbReference type="EMBL" id="GBN82846.1"/>
    </source>
</evidence>
<accession>A0A4Y2S5F4</accession>
<dbReference type="GO" id="GO:0003968">
    <property type="term" value="F:RNA-directed RNA polymerase activity"/>
    <property type="evidence" value="ECO:0007669"/>
    <property type="project" value="UniProtKB-KW"/>
</dbReference>
<keyword evidence="1" id="KW-0808">Transferase</keyword>
<proteinExistence type="predicted"/>
<protein>
    <submittedName>
        <fullName evidence="1">RNA-dependent RNA polymerase 1</fullName>
    </submittedName>
</protein>
<reference evidence="1 2" key="1">
    <citation type="journal article" date="2019" name="Sci. Rep.">
        <title>Orb-weaving spider Araneus ventricosus genome elucidates the spidroin gene catalogue.</title>
        <authorList>
            <person name="Kono N."/>
            <person name="Nakamura H."/>
            <person name="Ohtoshi R."/>
            <person name="Moran D.A.P."/>
            <person name="Shinohara A."/>
            <person name="Yoshida Y."/>
            <person name="Fujiwara M."/>
            <person name="Mori M."/>
            <person name="Tomita M."/>
            <person name="Arakawa K."/>
        </authorList>
    </citation>
    <scope>NUCLEOTIDE SEQUENCE [LARGE SCALE GENOMIC DNA]</scope>
</reference>
<comment type="caution">
    <text evidence="1">The sequence shown here is derived from an EMBL/GenBank/DDBJ whole genome shotgun (WGS) entry which is preliminary data.</text>
</comment>
<keyword evidence="1" id="KW-0696">RNA-directed RNA polymerase</keyword>
<organism evidence="1 2">
    <name type="scientific">Araneus ventricosus</name>
    <name type="common">Orbweaver spider</name>
    <name type="synonym">Epeira ventricosa</name>
    <dbReference type="NCBI Taxonomy" id="182803"/>
    <lineage>
        <taxon>Eukaryota</taxon>
        <taxon>Metazoa</taxon>
        <taxon>Ecdysozoa</taxon>
        <taxon>Arthropoda</taxon>
        <taxon>Chelicerata</taxon>
        <taxon>Arachnida</taxon>
        <taxon>Araneae</taxon>
        <taxon>Araneomorphae</taxon>
        <taxon>Entelegynae</taxon>
        <taxon>Araneoidea</taxon>
        <taxon>Araneidae</taxon>
        <taxon>Araneus</taxon>
    </lineage>
</organism>
<evidence type="ECO:0000313" key="2">
    <source>
        <dbReference type="Proteomes" id="UP000499080"/>
    </source>
</evidence>
<keyword evidence="1" id="KW-0548">Nucleotidyltransferase</keyword>
<gene>
    <name evidence="1" type="primary">RDR1_12</name>
    <name evidence="1" type="ORF">AVEN_222882_1</name>
</gene>
<dbReference type="Proteomes" id="UP000499080">
    <property type="component" value="Unassembled WGS sequence"/>
</dbReference>
<dbReference type="AlphaFoldDB" id="A0A4Y2S5F4"/>
<name>A0A4Y2S5F4_ARAVE</name>
<feature type="non-terminal residue" evidence="1">
    <location>
        <position position="1"/>
    </location>
</feature>
<dbReference type="EMBL" id="BGPR01019755">
    <property type="protein sequence ID" value="GBN82846.1"/>
    <property type="molecule type" value="Genomic_DNA"/>
</dbReference>